<name>A0A0D6LXY1_9BILA</name>
<evidence type="ECO:0000313" key="2">
    <source>
        <dbReference type="Proteomes" id="UP000054495"/>
    </source>
</evidence>
<dbReference type="EMBL" id="KE125044">
    <property type="protein sequence ID" value="EPB72477.1"/>
    <property type="molecule type" value="Genomic_DNA"/>
</dbReference>
<dbReference type="Proteomes" id="UP000054495">
    <property type="component" value="Unassembled WGS sequence"/>
</dbReference>
<organism evidence="1 2">
    <name type="scientific">Ancylostoma ceylanicum</name>
    <dbReference type="NCBI Taxonomy" id="53326"/>
    <lineage>
        <taxon>Eukaryota</taxon>
        <taxon>Metazoa</taxon>
        <taxon>Ecdysozoa</taxon>
        <taxon>Nematoda</taxon>
        <taxon>Chromadorea</taxon>
        <taxon>Rhabditida</taxon>
        <taxon>Rhabditina</taxon>
        <taxon>Rhabditomorpha</taxon>
        <taxon>Strongyloidea</taxon>
        <taxon>Ancylostomatidae</taxon>
        <taxon>Ancylostomatinae</taxon>
        <taxon>Ancylostoma</taxon>
    </lineage>
</organism>
<dbReference type="Gene3D" id="2.30.29.30">
    <property type="entry name" value="Pleckstrin-homology domain (PH domain)/Phosphotyrosine-binding domain (PTB)"/>
    <property type="match status" value="1"/>
</dbReference>
<dbReference type="AlphaFoldDB" id="A0A0D6LXY1"/>
<gene>
    <name evidence="1" type="ORF">ANCCEY_08444</name>
</gene>
<proteinExistence type="predicted"/>
<sequence length="322" mass="36443">MILLEFVKAYVYLWTGSLGPGLPLNNCYLPLWHGANELSVSYLYASGPLSSAQLQLIAREFVPGARNQLWAGVGVSAQNRMRRARPKSYVLATSTSLPETEHPMSFSHDDSRELSSLGSLSSIDRTSRNAHAQHQHAHGHRMQKFIALFSHQNSPVKMRAKRSRTSLPQSRNPLPDTVLRASKLVRQGWLRHQELALGKTGKRRLWEECYAVLFDQSLYLCPNEPKSTIAENTGEKLVHLPPCARVDVHSSIIDIAYEWLAMSRTKHVIRLVTQTRTEHLFELDSTYIPSQCLFKRDSCPITLHRIRTTDTKTKYINSDGSG</sequence>
<reference evidence="1 2" key="1">
    <citation type="submission" date="2013-05" db="EMBL/GenBank/DDBJ databases">
        <title>Draft genome of the parasitic nematode Anyclostoma ceylanicum.</title>
        <authorList>
            <person name="Mitreva M."/>
        </authorList>
    </citation>
    <scope>NUCLEOTIDE SEQUENCE [LARGE SCALE GENOMIC DNA]</scope>
</reference>
<protein>
    <submittedName>
        <fullName evidence="1">PH domain protein</fullName>
    </submittedName>
</protein>
<dbReference type="SUPFAM" id="SSF50729">
    <property type="entry name" value="PH domain-like"/>
    <property type="match status" value="1"/>
</dbReference>
<dbReference type="InterPro" id="IPR011993">
    <property type="entry name" value="PH-like_dom_sf"/>
</dbReference>
<evidence type="ECO:0000313" key="1">
    <source>
        <dbReference type="EMBL" id="EPB72477.1"/>
    </source>
</evidence>
<accession>A0A0D6LXY1</accession>
<keyword evidence="2" id="KW-1185">Reference proteome</keyword>